<keyword evidence="1" id="KW-1133">Transmembrane helix</keyword>
<feature type="transmembrane region" description="Helical" evidence="1">
    <location>
        <begin position="6"/>
        <end position="27"/>
    </location>
</feature>
<protein>
    <recommendedName>
        <fullName evidence="2">DUF2231 domain-containing protein</fullName>
    </recommendedName>
</protein>
<dbReference type="Pfam" id="PF09990">
    <property type="entry name" value="DUF2231"/>
    <property type="match status" value="1"/>
</dbReference>
<evidence type="ECO:0000313" key="4">
    <source>
        <dbReference type="Proteomes" id="UP000007013"/>
    </source>
</evidence>
<dbReference type="EMBL" id="CP001032">
    <property type="protein sequence ID" value="ACB77709.1"/>
    <property type="molecule type" value="Genomic_DNA"/>
</dbReference>
<dbReference type="STRING" id="452637.Oter_4438"/>
<feature type="domain" description="DUF2231" evidence="2">
    <location>
        <begin position="10"/>
        <end position="138"/>
    </location>
</feature>
<proteinExistence type="predicted"/>
<dbReference type="RefSeq" id="WP_012377223.1">
    <property type="nucleotide sequence ID" value="NC_010571.1"/>
</dbReference>
<dbReference type="Proteomes" id="UP000007013">
    <property type="component" value="Chromosome"/>
</dbReference>
<reference evidence="3 4" key="1">
    <citation type="journal article" date="2011" name="J. Bacteriol.">
        <title>Genome sequence of the verrucomicrobium Opitutus terrae PB90-1, an abundant inhabitant of rice paddy soil ecosystems.</title>
        <authorList>
            <person name="van Passel M.W."/>
            <person name="Kant R."/>
            <person name="Palva A."/>
            <person name="Copeland A."/>
            <person name="Lucas S."/>
            <person name="Lapidus A."/>
            <person name="Glavina del Rio T."/>
            <person name="Pitluck S."/>
            <person name="Goltsman E."/>
            <person name="Clum A."/>
            <person name="Sun H."/>
            <person name="Schmutz J."/>
            <person name="Larimer F.W."/>
            <person name="Land M.L."/>
            <person name="Hauser L."/>
            <person name="Kyrpides N."/>
            <person name="Mikhailova N."/>
            <person name="Richardson P.P."/>
            <person name="Janssen P.H."/>
            <person name="de Vos W.M."/>
            <person name="Smidt H."/>
        </authorList>
    </citation>
    <scope>NUCLEOTIDE SEQUENCE [LARGE SCALE GENOMIC DNA]</scope>
    <source>
        <strain evidence="4">DSM 11246 / JCM 15787 / PB90-1</strain>
    </source>
</reference>
<evidence type="ECO:0000256" key="1">
    <source>
        <dbReference type="SAM" id="Phobius"/>
    </source>
</evidence>
<dbReference type="HOGENOM" id="CLU_107155_5_0_0"/>
<dbReference type="eggNOG" id="COG4244">
    <property type="taxonomic scope" value="Bacteria"/>
</dbReference>
<dbReference type="AlphaFoldDB" id="B1ZPY8"/>
<feature type="transmembrane region" description="Helical" evidence="1">
    <location>
        <begin position="81"/>
        <end position="100"/>
    </location>
</feature>
<dbReference type="InterPro" id="IPR019251">
    <property type="entry name" value="DUF2231_TM"/>
</dbReference>
<gene>
    <name evidence="3" type="ordered locus">Oter_4438</name>
</gene>
<evidence type="ECO:0000259" key="2">
    <source>
        <dbReference type="Pfam" id="PF09990"/>
    </source>
</evidence>
<sequence>MAPLEFLGRLHPIVLHVPLTLLVLGGLVEGARRVRDTPFRKATSHWLFGWGAAFAVVAAATGWLLAANESVRSDQRGTLEWHRWLGVAAVVGAILVWLTNRWETRSPRLYRLRLPLAVFTAGAVIATGHFGGALIWGHDWF</sequence>
<keyword evidence="4" id="KW-1185">Reference proteome</keyword>
<feature type="transmembrane region" description="Helical" evidence="1">
    <location>
        <begin position="112"/>
        <end position="136"/>
    </location>
</feature>
<keyword evidence="1" id="KW-0472">Membrane</keyword>
<feature type="transmembrane region" description="Helical" evidence="1">
    <location>
        <begin position="47"/>
        <end position="66"/>
    </location>
</feature>
<organism evidence="3 4">
    <name type="scientific">Opitutus terrae (strain DSM 11246 / JCM 15787 / PB90-1)</name>
    <dbReference type="NCBI Taxonomy" id="452637"/>
    <lineage>
        <taxon>Bacteria</taxon>
        <taxon>Pseudomonadati</taxon>
        <taxon>Verrucomicrobiota</taxon>
        <taxon>Opitutia</taxon>
        <taxon>Opitutales</taxon>
        <taxon>Opitutaceae</taxon>
        <taxon>Opitutus</taxon>
    </lineage>
</organism>
<name>B1ZPY8_OPITP</name>
<accession>B1ZPY8</accession>
<evidence type="ECO:0000313" key="3">
    <source>
        <dbReference type="EMBL" id="ACB77709.1"/>
    </source>
</evidence>
<keyword evidence="1" id="KW-0812">Transmembrane</keyword>
<dbReference type="KEGG" id="ote:Oter_4438"/>